<keyword evidence="5" id="KW-0472">Membrane</keyword>
<feature type="binding site" evidence="5">
    <location>
        <position position="201"/>
    </location>
    <ligand>
        <name>Mg(2+)</name>
        <dbReference type="ChEBI" id="CHEBI:18420"/>
    </ligand>
</feature>
<dbReference type="SUPFAM" id="SSF53335">
    <property type="entry name" value="S-adenosyl-L-methionine-dependent methyltransferases"/>
    <property type="match status" value="1"/>
</dbReference>
<dbReference type="EC" id="2.1.1.64" evidence="5"/>
<protein>
    <recommendedName>
        <fullName evidence="5">Ubiquinone biosynthesis O-methyltransferase, mitochondrial</fullName>
    </recommendedName>
    <alternativeName>
        <fullName evidence="5">3,4-dihydroxy-5-hexaprenylbenzoate methyltransferase</fullName>
    </alternativeName>
    <alternativeName>
        <fullName evidence="5">3-demethylubiquinol 3-O-methyltransferase</fullName>
    </alternativeName>
    <alternativeName>
        <fullName evidence="5">3-demethylubiquinone 3-O-methyltransferase</fullName>
    </alternativeName>
    <alternativeName>
        <fullName evidence="5">3-demethylubiquinone-6 3-O-methyltransferase</fullName>
    </alternativeName>
    <alternativeName>
        <fullName evidence="5">Hexaprenyldihydroxybenzoate methyltransferase</fullName>
    </alternativeName>
    <alternativeName>
        <fullName evidence="5">Polyprenyldihydroxybenzoate methyltransferase</fullName>
        <shortName evidence="5">DHHB methyltransferase</shortName>
        <shortName evidence="5">DHHB-MT</shortName>
        <shortName evidence="5">DHHB-MTase</shortName>
        <ecNumber evidence="5">2.1.1.-</ecNumber>
        <ecNumber evidence="5">2.1.1.114</ecNumber>
        <ecNumber evidence="5">2.1.1.64</ecNumber>
    </alternativeName>
</protein>
<dbReference type="UniPathway" id="UPA00232"/>
<dbReference type="OrthoDB" id="3265906at2759"/>
<comment type="similarity">
    <text evidence="5">Belongs to the class I-like SAM-binding methyltransferase superfamily. UbiG/COQ3 family.</text>
</comment>
<feature type="binding site" evidence="5">
    <location>
        <position position="196"/>
    </location>
    <ligand>
        <name>S-adenosyl-L-methionine</name>
        <dbReference type="ChEBI" id="CHEBI:59789"/>
    </ligand>
</feature>
<keyword evidence="4 5" id="KW-0949">S-adenosyl-L-methionine</keyword>
<dbReference type="EMBL" id="LN736367">
    <property type="protein sequence ID" value="CEP63439.1"/>
    <property type="molecule type" value="Genomic_DNA"/>
</dbReference>
<dbReference type="EC" id="2.1.1.114" evidence="5"/>
<keyword evidence="5" id="KW-0479">Metal-binding</keyword>
<dbReference type="STRING" id="1245769.A0A0C7N029"/>
<proteinExistence type="inferred from homology"/>
<comment type="catalytic activity">
    <reaction evidence="5">
        <text>a 3,4-dihydroxy-5-(all-trans-polyprenyl)benzoate + S-adenosyl-L-methionine = a 4-hydroxy-3-methoxy-5-(all-trans-polyprenyl)benzoate + S-adenosyl-L-homocysteine + H(+)</text>
        <dbReference type="Rhea" id="RHEA:44452"/>
        <dbReference type="Rhea" id="RHEA-COMP:10930"/>
        <dbReference type="Rhea" id="RHEA-COMP:10931"/>
        <dbReference type="ChEBI" id="CHEBI:15378"/>
        <dbReference type="ChEBI" id="CHEBI:57856"/>
        <dbReference type="ChEBI" id="CHEBI:59789"/>
        <dbReference type="ChEBI" id="CHEBI:64694"/>
        <dbReference type="ChEBI" id="CHEBI:84443"/>
        <dbReference type="EC" id="2.1.1.114"/>
    </reaction>
</comment>
<keyword evidence="7" id="KW-1185">Reference proteome</keyword>
<evidence type="ECO:0000256" key="1">
    <source>
        <dbReference type="ARBA" id="ARBA00022603"/>
    </source>
</evidence>
<feature type="binding site" evidence="5">
    <location>
        <position position="153"/>
    </location>
    <ligand>
        <name>S-adenosyl-L-methionine</name>
        <dbReference type="ChEBI" id="CHEBI:59789"/>
    </ligand>
</feature>
<keyword evidence="5" id="KW-0460">Magnesium</keyword>
<feature type="binding site" evidence="5">
    <location>
        <position position="70"/>
    </location>
    <ligand>
        <name>S-adenosyl-L-methionine</name>
        <dbReference type="ChEBI" id="CHEBI:59789"/>
    </ligand>
</feature>
<feature type="binding site" evidence="5">
    <location>
        <position position="200"/>
    </location>
    <ligand>
        <name>Mg(2+)</name>
        <dbReference type="ChEBI" id="CHEBI:18420"/>
    </ligand>
</feature>
<dbReference type="InterPro" id="IPR010233">
    <property type="entry name" value="UbiG_MeTrfase"/>
</dbReference>
<dbReference type="NCBIfam" id="TIGR01983">
    <property type="entry name" value="UbiG"/>
    <property type="match status" value="1"/>
</dbReference>
<evidence type="ECO:0000256" key="2">
    <source>
        <dbReference type="ARBA" id="ARBA00022679"/>
    </source>
</evidence>
<keyword evidence="2 5" id="KW-0808">Transferase</keyword>
<comment type="pathway">
    <text evidence="5">Cofactor biosynthesis; ubiquinone biosynthesis.</text>
</comment>
<gene>
    <name evidence="5" type="primary">COQ3</name>
    <name evidence="6" type="ORF">LALA0_S08e02476g</name>
</gene>
<dbReference type="GO" id="GO:0046872">
    <property type="term" value="F:metal ion binding"/>
    <property type="evidence" value="ECO:0007669"/>
    <property type="project" value="UniProtKB-KW"/>
</dbReference>
<name>A0A0C7N029_9SACH</name>
<sequence>MLRTVTPSPLKNAVRVPQLLTSFGRKNCRERQPMSTSASQDEMKHFGELAPSWWDFWGPQRILHKMNLKRMDFIQKTLQKEYQAGSGTYVPGFNHQAFLPKQVSTAIEQELEQDIRGQLHSQKLQVLDVGCGGGILAECLARLPFVANVKGIDLTPECIEIAQSHASKDPILNGKLSYEVQALEEVEGVYDLVTCLEMLEHVDHPGEILRHAWKKLKVGGILMVSTINRDPVSWFTTIFMAEQVLKLVPRGTHHASKYINSEEIIEWFQDECKGQHQILNCKGVMYVPLNGWIEHDHSGVGNYFMAIKKTA</sequence>
<dbReference type="PANTHER" id="PTHR43464:SF19">
    <property type="entry name" value="UBIQUINONE BIOSYNTHESIS O-METHYLTRANSFERASE, MITOCHONDRIAL"/>
    <property type="match status" value="1"/>
</dbReference>
<dbReference type="GO" id="GO:0031314">
    <property type="term" value="C:extrinsic component of mitochondrial inner membrane"/>
    <property type="evidence" value="ECO:0007669"/>
    <property type="project" value="UniProtKB-UniRule"/>
</dbReference>
<accession>A0A0C7N029</accession>
<comment type="cofactor">
    <cofactor evidence="5">
        <name>Mg(2+)</name>
        <dbReference type="ChEBI" id="CHEBI:18420"/>
    </cofactor>
</comment>
<evidence type="ECO:0000256" key="4">
    <source>
        <dbReference type="ARBA" id="ARBA00022691"/>
    </source>
</evidence>
<comment type="function">
    <text evidence="5">O-methyltransferase required for two non-consecutive steps during ubiquinone biosynthesis. Catalyzes the 2 O-methylation of 3,4-dihydroxy-5-(all-trans-polyprenyl)benzoic acid into 4-hydroxy-3-methoxy-5-(all-trans-polyprenyl)benzoic acid. Also catalyzes the last step of ubiquinone biosynthesis by mediating methylation of 3-demethylubiquinone into ubiquinone. Also able to mediate the methylation of 3-demethylubiquinol into ubiquinol.</text>
</comment>
<dbReference type="EC" id="2.1.1.-" evidence="5"/>
<evidence type="ECO:0000256" key="5">
    <source>
        <dbReference type="HAMAP-Rule" id="MF_03190"/>
    </source>
</evidence>
<organism evidence="6 7">
    <name type="scientific">Lachancea lanzarotensis</name>
    <dbReference type="NCBI Taxonomy" id="1245769"/>
    <lineage>
        <taxon>Eukaryota</taxon>
        <taxon>Fungi</taxon>
        <taxon>Dikarya</taxon>
        <taxon>Ascomycota</taxon>
        <taxon>Saccharomycotina</taxon>
        <taxon>Saccharomycetes</taxon>
        <taxon>Saccharomycetales</taxon>
        <taxon>Saccharomycetaceae</taxon>
        <taxon>Lachancea</taxon>
    </lineage>
</organism>
<comment type="subcellular location">
    <subcellularLocation>
        <location evidence="5">Mitochondrion inner membrane</location>
        <topology evidence="5">Peripheral membrane protein</topology>
        <orientation evidence="5">Matrix side</orientation>
    </subcellularLocation>
</comment>
<comment type="catalytic activity">
    <reaction evidence="5">
        <text>a 3-demethylubiquinol + S-adenosyl-L-methionine = a ubiquinol + S-adenosyl-L-homocysteine + H(+)</text>
        <dbReference type="Rhea" id="RHEA:44380"/>
        <dbReference type="Rhea" id="RHEA-COMP:9566"/>
        <dbReference type="Rhea" id="RHEA-COMP:10914"/>
        <dbReference type="ChEBI" id="CHEBI:15378"/>
        <dbReference type="ChEBI" id="CHEBI:17976"/>
        <dbReference type="ChEBI" id="CHEBI:57856"/>
        <dbReference type="ChEBI" id="CHEBI:59789"/>
        <dbReference type="ChEBI" id="CHEBI:84422"/>
        <dbReference type="EC" id="2.1.1.64"/>
    </reaction>
</comment>
<dbReference type="InterPro" id="IPR029063">
    <property type="entry name" value="SAM-dependent_MTases_sf"/>
</dbReference>
<evidence type="ECO:0000313" key="6">
    <source>
        <dbReference type="EMBL" id="CEP63439.1"/>
    </source>
</evidence>
<reference evidence="6 7" key="1">
    <citation type="submission" date="2014-12" db="EMBL/GenBank/DDBJ databases">
        <authorList>
            <person name="Neuveglise Cecile"/>
        </authorList>
    </citation>
    <scope>NUCLEOTIDE SEQUENCE [LARGE SCALE GENOMIC DNA]</scope>
    <source>
        <strain evidence="6 7">CBS 12615</strain>
    </source>
</reference>
<keyword evidence="5" id="KW-0999">Mitochondrion inner membrane</keyword>
<dbReference type="GO" id="GO:0120537">
    <property type="term" value="F:3-demethylubiquinone 3-O-methyltransferase activity"/>
    <property type="evidence" value="ECO:0007669"/>
    <property type="project" value="RHEA"/>
</dbReference>
<dbReference type="Gene3D" id="3.40.50.150">
    <property type="entry name" value="Vaccinia Virus protein VP39"/>
    <property type="match status" value="1"/>
</dbReference>
<feature type="binding site" evidence="5">
    <location>
        <position position="197"/>
    </location>
    <ligand>
        <name>Mg(2+)</name>
        <dbReference type="ChEBI" id="CHEBI:18420"/>
    </ligand>
</feature>
<comment type="catalytic activity">
    <reaction evidence="5">
        <text>a 3-demethylubiquinone + S-adenosyl-L-methionine = a ubiquinone + S-adenosyl-L-homocysteine</text>
        <dbReference type="Rhea" id="RHEA:81215"/>
        <dbReference type="Rhea" id="RHEA-COMP:9565"/>
        <dbReference type="Rhea" id="RHEA-COMP:19654"/>
        <dbReference type="ChEBI" id="CHEBI:16389"/>
        <dbReference type="ChEBI" id="CHEBI:57856"/>
        <dbReference type="ChEBI" id="CHEBI:59789"/>
        <dbReference type="ChEBI" id="CHEBI:231825"/>
    </reaction>
</comment>
<keyword evidence="1 5" id="KW-0489">Methyltransferase</keyword>
<dbReference type="Pfam" id="PF13489">
    <property type="entry name" value="Methyltransf_23"/>
    <property type="match status" value="1"/>
</dbReference>
<dbReference type="Proteomes" id="UP000054304">
    <property type="component" value="Unassembled WGS sequence"/>
</dbReference>
<dbReference type="HOGENOM" id="CLU_042432_3_0_1"/>
<keyword evidence="5" id="KW-0496">Mitochondrion</keyword>
<evidence type="ECO:0000313" key="7">
    <source>
        <dbReference type="Proteomes" id="UP000054304"/>
    </source>
</evidence>
<evidence type="ECO:0000256" key="3">
    <source>
        <dbReference type="ARBA" id="ARBA00022688"/>
    </source>
</evidence>
<keyword evidence="3 5" id="KW-0831">Ubiquinone biosynthesis</keyword>
<dbReference type="GO" id="GO:0061542">
    <property type="term" value="F:3-demethylubiquinol 3-O-methyltransferase activity"/>
    <property type="evidence" value="ECO:0007669"/>
    <property type="project" value="UniProtKB-UniRule"/>
</dbReference>
<dbReference type="PANTHER" id="PTHR43464">
    <property type="entry name" value="METHYLTRANSFERASE"/>
    <property type="match status" value="1"/>
</dbReference>
<dbReference type="GO" id="GO:0010420">
    <property type="term" value="F:polyprenyldihydroxybenzoate methyltransferase activity"/>
    <property type="evidence" value="ECO:0007669"/>
    <property type="project" value="UniProtKB-UniRule"/>
</dbReference>
<dbReference type="AlphaFoldDB" id="A0A0C7N029"/>
<dbReference type="CDD" id="cd02440">
    <property type="entry name" value="AdoMet_MTases"/>
    <property type="match status" value="1"/>
</dbReference>
<feature type="binding site" evidence="5">
    <location>
        <position position="130"/>
    </location>
    <ligand>
        <name>S-adenosyl-L-methionine</name>
        <dbReference type="ChEBI" id="CHEBI:59789"/>
    </ligand>
</feature>
<dbReference type="HAMAP" id="MF_00472">
    <property type="entry name" value="UbiG"/>
    <property type="match status" value="1"/>
</dbReference>
<dbReference type="GO" id="GO:0032259">
    <property type="term" value="P:methylation"/>
    <property type="evidence" value="ECO:0007669"/>
    <property type="project" value="UniProtKB-KW"/>
</dbReference>
<comment type="subunit">
    <text evidence="5">Component of a multi-subunit COQ enzyme complex, composed of at least COQ3, COQ4, COQ5, COQ6, COQ7 and COQ9.</text>
</comment>